<reference evidence="1" key="1">
    <citation type="submission" date="2019-08" db="EMBL/GenBank/DDBJ databases">
        <authorList>
            <person name="Kucharzyk K."/>
            <person name="Murdoch R.W."/>
            <person name="Higgins S."/>
            <person name="Loffler F."/>
        </authorList>
    </citation>
    <scope>NUCLEOTIDE SEQUENCE</scope>
</reference>
<dbReference type="EMBL" id="VSSQ01011846">
    <property type="protein sequence ID" value="MPM47851.1"/>
    <property type="molecule type" value="Genomic_DNA"/>
</dbReference>
<comment type="caution">
    <text evidence="1">The sequence shown here is derived from an EMBL/GenBank/DDBJ whole genome shotgun (WGS) entry which is preliminary data.</text>
</comment>
<accession>A0A645A6F0</accession>
<protein>
    <submittedName>
        <fullName evidence="1">Uncharacterized protein</fullName>
    </submittedName>
</protein>
<name>A0A645A6F0_9ZZZZ</name>
<evidence type="ECO:0000313" key="1">
    <source>
        <dbReference type="EMBL" id="MPM47851.1"/>
    </source>
</evidence>
<organism evidence="1">
    <name type="scientific">bioreactor metagenome</name>
    <dbReference type="NCBI Taxonomy" id="1076179"/>
    <lineage>
        <taxon>unclassified sequences</taxon>
        <taxon>metagenomes</taxon>
        <taxon>ecological metagenomes</taxon>
    </lineage>
</organism>
<sequence>MCSAFGVANFNVHAKICAHVKWRVNVDQLQPAVLLDLFAQRAVLEAGKDQFVIPPDQFVGPARFLAAAFIKQIQLHGRIGLLLRARLVHLLDHLKGQHNVGHFVGLAIPDQLNFAFVIKQHKTVFIREGFIRFDQLQYLAFFIFGQFHSPVLS</sequence>
<dbReference type="AlphaFoldDB" id="A0A645A6F0"/>
<gene>
    <name evidence="1" type="ORF">SDC9_94572</name>
</gene>
<proteinExistence type="predicted"/>